<organism evidence="2 3">
    <name type="scientific">Cryptolaemus montrouzieri</name>
    <dbReference type="NCBI Taxonomy" id="559131"/>
    <lineage>
        <taxon>Eukaryota</taxon>
        <taxon>Metazoa</taxon>
        <taxon>Ecdysozoa</taxon>
        <taxon>Arthropoda</taxon>
        <taxon>Hexapoda</taxon>
        <taxon>Insecta</taxon>
        <taxon>Pterygota</taxon>
        <taxon>Neoptera</taxon>
        <taxon>Endopterygota</taxon>
        <taxon>Coleoptera</taxon>
        <taxon>Polyphaga</taxon>
        <taxon>Cucujiformia</taxon>
        <taxon>Coccinelloidea</taxon>
        <taxon>Coccinellidae</taxon>
        <taxon>Scymninae</taxon>
        <taxon>Scymnini</taxon>
        <taxon>Cryptolaemus</taxon>
    </lineage>
</organism>
<protein>
    <submittedName>
        <fullName evidence="2">Uncharacterized protein</fullName>
    </submittedName>
</protein>
<dbReference type="EMBL" id="JABFTP020000001">
    <property type="protein sequence ID" value="KAL3266237.1"/>
    <property type="molecule type" value="Genomic_DNA"/>
</dbReference>
<name>A0ABD2MIV3_9CUCU</name>
<accession>A0ABD2MIV3</accession>
<comment type="caution">
    <text evidence="2">The sequence shown here is derived from an EMBL/GenBank/DDBJ whole genome shotgun (WGS) entry which is preliminary data.</text>
</comment>
<feature type="region of interest" description="Disordered" evidence="1">
    <location>
        <begin position="23"/>
        <end position="46"/>
    </location>
</feature>
<reference evidence="2 3" key="1">
    <citation type="journal article" date="2021" name="BMC Biol.">
        <title>Horizontally acquired antibacterial genes associated with adaptive radiation of ladybird beetles.</title>
        <authorList>
            <person name="Li H.S."/>
            <person name="Tang X.F."/>
            <person name="Huang Y.H."/>
            <person name="Xu Z.Y."/>
            <person name="Chen M.L."/>
            <person name="Du X.Y."/>
            <person name="Qiu B.Y."/>
            <person name="Chen P.T."/>
            <person name="Zhang W."/>
            <person name="Slipinski A."/>
            <person name="Escalona H.E."/>
            <person name="Waterhouse R.M."/>
            <person name="Zwick A."/>
            <person name="Pang H."/>
        </authorList>
    </citation>
    <scope>NUCLEOTIDE SEQUENCE [LARGE SCALE GENOMIC DNA]</scope>
    <source>
        <strain evidence="2">SYSU2018</strain>
    </source>
</reference>
<dbReference type="AlphaFoldDB" id="A0ABD2MIV3"/>
<feature type="non-terminal residue" evidence="2">
    <location>
        <position position="76"/>
    </location>
</feature>
<evidence type="ECO:0000313" key="3">
    <source>
        <dbReference type="Proteomes" id="UP001516400"/>
    </source>
</evidence>
<keyword evidence="3" id="KW-1185">Reference proteome</keyword>
<evidence type="ECO:0000313" key="2">
    <source>
        <dbReference type="EMBL" id="KAL3266237.1"/>
    </source>
</evidence>
<evidence type="ECO:0000256" key="1">
    <source>
        <dbReference type="SAM" id="MobiDB-lite"/>
    </source>
</evidence>
<dbReference type="Proteomes" id="UP001516400">
    <property type="component" value="Unassembled WGS sequence"/>
</dbReference>
<proteinExistence type="predicted"/>
<sequence length="76" mass="9235">MSAEQMKAEKDKAAARVLEKLRKQEEAAREQFASEERRKQKEQTKRLDGLMMSLDVIKLMEDFNRRRERREMKDNY</sequence>
<gene>
    <name evidence="2" type="ORF">HHI36_010418</name>
</gene>